<feature type="chain" id="PRO_5019780716" evidence="2">
    <location>
        <begin position="22"/>
        <end position="170"/>
    </location>
</feature>
<accession>A0A482WXP1</accession>
<evidence type="ECO:0000313" key="3">
    <source>
        <dbReference type="EMBL" id="RZF38339.1"/>
    </source>
</evidence>
<evidence type="ECO:0000256" key="1">
    <source>
        <dbReference type="SAM" id="MobiDB-lite"/>
    </source>
</evidence>
<protein>
    <submittedName>
        <fullName evidence="3">Uncharacterized protein</fullName>
    </submittedName>
</protein>
<feature type="region of interest" description="Disordered" evidence="1">
    <location>
        <begin position="127"/>
        <end position="170"/>
    </location>
</feature>
<name>A0A482WXP1_LAOST</name>
<sequence>MATSLLLFVTVFVSSAILCQASPQAEPQSNMAVQGGAMVGGGGGGGAQPMRPNDFWNWRSNPAYSDYWQREMARRQWSQRPGAAGGYYPGATAGPDSQYTYKTYDNPEFYGYDSVFPGGRAHFIGYKTQGGKRMPSDWSQDQNMKRPSYLNSPVTQPAYPSNPQQNFKRK</sequence>
<dbReference type="Proteomes" id="UP000291343">
    <property type="component" value="Unassembled WGS sequence"/>
</dbReference>
<feature type="compositionally biased region" description="Polar residues" evidence="1">
    <location>
        <begin position="149"/>
        <end position="170"/>
    </location>
</feature>
<keyword evidence="2" id="KW-0732">Signal</keyword>
<dbReference type="EMBL" id="QKKF02022601">
    <property type="protein sequence ID" value="RZF38339.1"/>
    <property type="molecule type" value="Genomic_DNA"/>
</dbReference>
<dbReference type="AlphaFoldDB" id="A0A482WXP1"/>
<proteinExistence type="predicted"/>
<dbReference type="OrthoDB" id="8196909at2759"/>
<evidence type="ECO:0000256" key="2">
    <source>
        <dbReference type="SAM" id="SignalP"/>
    </source>
</evidence>
<feature type="signal peptide" evidence="2">
    <location>
        <begin position="1"/>
        <end position="21"/>
    </location>
</feature>
<dbReference type="InParanoid" id="A0A482WXP1"/>
<gene>
    <name evidence="3" type="ORF">LSTR_LSTR012172</name>
</gene>
<comment type="caution">
    <text evidence="3">The sequence shown here is derived from an EMBL/GenBank/DDBJ whole genome shotgun (WGS) entry which is preliminary data.</text>
</comment>
<keyword evidence="4" id="KW-1185">Reference proteome</keyword>
<evidence type="ECO:0000313" key="4">
    <source>
        <dbReference type="Proteomes" id="UP000291343"/>
    </source>
</evidence>
<organism evidence="3 4">
    <name type="scientific">Laodelphax striatellus</name>
    <name type="common">Small brown planthopper</name>
    <name type="synonym">Delphax striatella</name>
    <dbReference type="NCBI Taxonomy" id="195883"/>
    <lineage>
        <taxon>Eukaryota</taxon>
        <taxon>Metazoa</taxon>
        <taxon>Ecdysozoa</taxon>
        <taxon>Arthropoda</taxon>
        <taxon>Hexapoda</taxon>
        <taxon>Insecta</taxon>
        <taxon>Pterygota</taxon>
        <taxon>Neoptera</taxon>
        <taxon>Paraneoptera</taxon>
        <taxon>Hemiptera</taxon>
        <taxon>Auchenorrhyncha</taxon>
        <taxon>Fulgoroidea</taxon>
        <taxon>Delphacidae</taxon>
        <taxon>Criomorphinae</taxon>
        <taxon>Laodelphax</taxon>
    </lineage>
</organism>
<reference evidence="3 4" key="1">
    <citation type="journal article" date="2017" name="Gigascience">
        <title>Genome sequence of the small brown planthopper, Laodelphax striatellus.</title>
        <authorList>
            <person name="Zhu J."/>
            <person name="Jiang F."/>
            <person name="Wang X."/>
            <person name="Yang P."/>
            <person name="Bao Y."/>
            <person name="Zhao W."/>
            <person name="Wang W."/>
            <person name="Lu H."/>
            <person name="Wang Q."/>
            <person name="Cui N."/>
            <person name="Li J."/>
            <person name="Chen X."/>
            <person name="Luo L."/>
            <person name="Yu J."/>
            <person name="Kang L."/>
            <person name="Cui F."/>
        </authorList>
    </citation>
    <scope>NUCLEOTIDE SEQUENCE [LARGE SCALE GENOMIC DNA]</scope>
    <source>
        <strain evidence="3">Lst14</strain>
    </source>
</reference>